<comment type="caution">
    <text evidence="8">Lacks conserved residue(s) required for the propagation of feature annotation.</text>
</comment>
<organism evidence="10 11">
    <name type="scientific">Lederbergia galactosidilytica</name>
    <dbReference type="NCBI Taxonomy" id="217031"/>
    <lineage>
        <taxon>Bacteria</taxon>
        <taxon>Bacillati</taxon>
        <taxon>Bacillota</taxon>
        <taxon>Bacilli</taxon>
        <taxon>Bacillales</taxon>
        <taxon>Bacillaceae</taxon>
        <taxon>Lederbergia</taxon>
    </lineage>
</organism>
<dbReference type="Pfam" id="PF12804">
    <property type="entry name" value="NTP_transf_3"/>
    <property type="match status" value="1"/>
</dbReference>
<dbReference type="CDD" id="cd02503">
    <property type="entry name" value="MobA"/>
    <property type="match status" value="1"/>
</dbReference>
<evidence type="ECO:0000256" key="2">
    <source>
        <dbReference type="ARBA" id="ARBA00022679"/>
    </source>
</evidence>
<evidence type="ECO:0000259" key="9">
    <source>
        <dbReference type="Pfam" id="PF12804"/>
    </source>
</evidence>
<dbReference type="InterPro" id="IPR013482">
    <property type="entry name" value="Molybde_CF_guanTrfase"/>
</dbReference>
<dbReference type="RefSeq" id="WP_057982729.1">
    <property type="nucleotide sequence ID" value="NZ_JAGGKH010000010.1"/>
</dbReference>
<feature type="binding site" evidence="8">
    <location>
        <position position="94"/>
    </location>
    <ligand>
        <name>Mg(2+)</name>
        <dbReference type="ChEBI" id="CHEBI:18420"/>
    </ligand>
</feature>
<evidence type="ECO:0000256" key="3">
    <source>
        <dbReference type="ARBA" id="ARBA00022723"/>
    </source>
</evidence>
<dbReference type="GO" id="GO:0005525">
    <property type="term" value="F:GTP binding"/>
    <property type="evidence" value="ECO:0007669"/>
    <property type="project" value="UniProtKB-UniRule"/>
</dbReference>
<keyword evidence="6 8" id="KW-0342">GTP-binding</keyword>
<comment type="similarity">
    <text evidence="8">Belongs to the MobA family.</text>
</comment>
<dbReference type="Proteomes" id="UP000077881">
    <property type="component" value="Unassembled WGS sequence"/>
</dbReference>
<comment type="subcellular location">
    <subcellularLocation>
        <location evidence="8">Cytoplasm</location>
    </subcellularLocation>
</comment>
<dbReference type="GO" id="GO:0005737">
    <property type="term" value="C:cytoplasm"/>
    <property type="evidence" value="ECO:0007669"/>
    <property type="project" value="UniProtKB-SubCell"/>
</dbReference>
<dbReference type="AlphaFoldDB" id="A0A177ZKU6"/>
<keyword evidence="5 8" id="KW-0460">Magnesium</keyword>
<keyword evidence="11" id="KW-1185">Reference proteome</keyword>
<name>A0A177ZKU6_9BACI</name>
<dbReference type="PANTHER" id="PTHR19136:SF81">
    <property type="entry name" value="MOLYBDENUM COFACTOR GUANYLYLTRANSFERASE"/>
    <property type="match status" value="1"/>
</dbReference>
<protein>
    <recommendedName>
        <fullName evidence="8">Probable molybdenum cofactor guanylyltransferase</fullName>
        <shortName evidence="8">MoCo guanylyltransferase</shortName>
        <ecNumber evidence="8">2.7.7.77</ecNumber>
    </recommendedName>
    <alternativeName>
        <fullName evidence="8">GTP:molybdopterin guanylyltransferase</fullName>
    </alternativeName>
    <alternativeName>
        <fullName evidence="8">Mo-MPT guanylyltransferase</fullName>
    </alternativeName>
    <alternativeName>
        <fullName evidence="8">Molybdopterin guanylyltransferase</fullName>
    </alternativeName>
    <alternativeName>
        <fullName evidence="8">Molybdopterin-guanine dinucleotide synthase</fullName>
        <shortName evidence="8">MGD synthase</shortName>
    </alternativeName>
</protein>
<dbReference type="SUPFAM" id="SSF53448">
    <property type="entry name" value="Nucleotide-diphospho-sugar transferases"/>
    <property type="match status" value="1"/>
</dbReference>
<keyword evidence="3 8" id="KW-0479">Metal-binding</keyword>
<reference evidence="10 11" key="1">
    <citation type="submission" date="2015-05" db="EMBL/GenBank/DDBJ databases">
        <title>Comparison of genome.</title>
        <authorList>
            <person name="Zheng Z."/>
            <person name="Sun M."/>
        </authorList>
    </citation>
    <scope>NUCLEOTIDE SEQUENCE [LARGE SCALE GENOMIC DNA]</scope>
    <source>
        <strain evidence="10 11">G25-74</strain>
    </source>
</reference>
<comment type="cofactor">
    <cofactor evidence="8">
        <name>Mg(2+)</name>
        <dbReference type="ChEBI" id="CHEBI:18420"/>
    </cofactor>
</comment>
<feature type="binding site" evidence="8">
    <location>
        <position position="18"/>
    </location>
    <ligand>
        <name>GTP</name>
        <dbReference type="ChEBI" id="CHEBI:37565"/>
    </ligand>
</feature>
<dbReference type="Gene3D" id="3.90.550.10">
    <property type="entry name" value="Spore Coat Polysaccharide Biosynthesis Protein SpsA, Chain A"/>
    <property type="match status" value="1"/>
</dbReference>
<dbReference type="InterPro" id="IPR029044">
    <property type="entry name" value="Nucleotide-diphossugar_trans"/>
</dbReference>
<feature type="binding site" evidence="8">
    <location>
        <position position="63"/>
    </location>
    <ligand>
        <name>GTP</name>
        <dbReference type="ChEBI" id="CHEBI:37565"/>
    </ligand>
</feature>
<dbReference type="PANTHER" id="PTHR19136">
    <property type="entry name" value="MOLYBDENUM COFACTOR GUANYLYLTRANSFERASE"/>
    <property type="match status" value="1"/>
</dbReference>
<feature type="domain" description="MobA-like NTP transferase" evidence="9">
    <location>
        <begin position="4"/>
        <end position="157"/>
    </location>
</feature>
<comment type="function">
    <text evidence="8">Transfers a GMP moiety from GTP to Mo-molybdopterin (Mo-MPT) cofactor (Moco or molybdenum cofactor) to form Mo-molybdopterin guanine dinucleotide (Mo-MGD) cofactor.</text>
</comment>
<dbReference type="GO" id="GO:0046872">
    <property type="term" value="F:metal ion binding"/>
    <property type="evidence" value="ECO:0007669"/>
    <property type="project" value="UniProtKB-KW"/>
</dbReference>
<comment type="caution">
    <text evidence="10">The sequence shown here is derived from an EMBL/GenBank/DDBJ whole genome shotgun (WGS) entry which is preliminary data.</text>
</comment>
<evidence type="ECO:0000256" key="7">
    <source>
        <dbReference type="ARBA" id="ARBA00023150"/>
    </source>
</evidence>
<feature type="binding site" evidence="8">
    <location>
        <position position="94"/>
    </location>
    <ligand>
        <name>GTP</name>
        <dbReference type="ChEBI" id="CHEBI:37565"/>
    </ligand>
</feature>
<evidence type="ECO:0000313" key="10">
    <source>
        <dbReference type="EMBL" id="OAK67508.1"/>
    </source>
</evidence>
<dbReference type="EMBL" id="LDJR01000060">
    <property type="protein sequence ID" value="OAK67508.1"/>
    <property type="molecule type" value="Genomic_DNA"/>
</dbReference>
<dbReference type="STRING" id="217031.ABB05_20495"/>
<gene>
    <name evidence="8" type="primary">mobA</name>
    <name evidence="10" type="ORF">ABB05_20495</name>
</gene>
<dbReference type="OrthoDB" id="9788394at2"/>
<sequence>MKTIILAGGQSRRMGQNKSLMKLEGIRLIDRIIHECMPISEKVILVSNHDLADIPEEVLMVADFPPFKGEGPLAGIWTGLTLAKEGTCLVVACDMPFISKSFARKFEKMMLEKKVDAVIPVIAGRMHPLFAVYHTRIKDQIYQTLLNGKRSVRSMIADIHVEFYPMDEYEKILWNMNTMNDYIQAGKMTDRGVLDEL</sequence>
<evidence type="ECO:0000256" key="4">
    <source>
        <dbReference type="ARBA" id="ARBA00022741"/>
    </source>
</evidence>
<comment type="catalytic activity">
    <reaction evidence="8">
        <text>Mo-molybdopterin + GTP + H(+) = Mo-molybdopterin guanine dinucleotide + diphosphate</text>
        <dbReference type="Rhea" id="RHEA:34243"/>
        <dbReference type="ChEBI" id="CHEBI:15378"/>
        <dbReference type="ChEBI" id="CHEBI:33019"/>
        <dbReference type="ChEBI" id="CHEBI:37565"/>
        <dbReference type="ChEBI" id="CHEBI:71302"/>
        <dbReference type="ChEBI" id="CHEBI:71310"/>
        <dbReference type="EC" id="2.7.7.77"/>
    </reaction>
</comment>
<feature type="binding site" evidence="8">
    <location>
        <begin position="6"/>
        <end position="8"/>
    </location>
    <ligand>
        <name>GTP</name>
        <dbReference type="ChEBI" id="CHEBI:37565"/>
    </ligand>
</feature>
<dbReference type="HAMAP" id="MF_00316">
    <property type="entry name" value="MobA"/>
    <property type="match status" value="1"/>
</dbReference>
<evidence type="ECO:0000256" key="1">
    <source>
        <dbReference type="ARBA" id="ARBA00022490"/>
    </source>
</evidence>
<keyword evidence="2 8" id="KW-0808">Transferase</keyword>
<evidence type="ECO:0000313" key="11">
    <source>
        <dbReference type="Proteomes" id="UP000077881"/>
    </source>
</evidence>
<comment type="domain">
    <text evidence="8">The N-terminal domain determines nucleotide recognition and specific binding, while the C-terminal domain determines the specific binding to the target protein.</text>
</comment>
<keyword evidence="1 8" id="KW-0963">Cytoplasm</keyword>
<proteinExistence type="inferred from homology"/>
<evidence type="ECO:0000256" key="8">
    <source>
        <dbReference type="HAMAP-Rule" id="MF_00316"/>
    </source>
</evidence>
<evidence type="ECO:0000256" key="5">
    <source>
        <dbReference type="ARBA" id="ARBA00022842"/>
    </source>
</evidence>
<keyword evidence="7 8" id="KW-0501">Molybdenum cofactor biosynthesis</keyword>
<keyword evidence="4 8" id="KW-0547">Nucleotide-binding</keyword>
<dbReference type="GO" id="GO:0061603">
    <property type="term" value="F:molybdenum cofactor guanylyltransferase activity"/>
    <property type="evidence" value="ECO:0007669"/>
    <property type="project" value="UniProtKB-EC"/>
</dbReference>
<dbReference type="EC" id="2.7.7.77" evidence="8"/>
<dbReference type="InterPro" id="IPR025877">
    <property type="entry name" value="MobA-like_NTP_Trfase"/>
</dbReference>
<accession>A0A177ZKU6</accession>
<dbReference type="GO" id="GO:0006777">
    <property type="term" value="P:Mo-molybdopterin cofactor biosynthetic process"/>
    <property type="evidence" value="ECO:0007669"/>
    <property type="project" value="UniProtKB-KW"/>
</dbReference>
<evidence type="ECO:0000256" key="6">
    <source>
        <dbReference type="ARBA" id="ARBA00023134"/>
    </source>
</evidence>
<dbReference type="PATRIC" id="fig|217031.6.peg.4453"/>